<dbReference type="GO" id="GO:0000166">
    <property type="term" value="F:nucleotide binding"/>
    <property type="evidence" value="ECO:0007669"/>
    <property type="project" value="UniProtKB-KW"/>
</dbReference>
<dbReference type="Pfam" id="PF02492">
    <property type="entry name" value="cobW"/>
    <property type="match status" value="1"/>
</dbReference>
<evidence type="ECO:0000256" key="3">
    <source>
        <dbReference type="ARBA" id="ARBA00023186"/>
    </source>
</evidence>
<evidence type="ECO:0000259" key="8">
    <source>
        <dbReference type="SMART" id="SM00833"/>
    </source>
</evidence>
<dbReference type="OrthoDB" id="9808822at2"/>
<sequence>MKRKETPVLLLTGYLGSGKTTLVNRILSNEKGIKFAVIVNDIGEVNIDANLIEKGGIVDEKDDSLVALQNGCICCTLKMDLVQQLNEIISQHKFDYIVIEASGICEPAPIAQTISVYPQMYPDMAKEGVAIIDSIVTVVDAKRMCDEFSAGNTLMKKDLGEDDIENLLIQQIEFCNTVLLNKVDEVSKTELLKVKNIIHALQPNVEIIECNYGDVELSKIINTKAFDFDKVVTSPAWIAAIEGEETHDHGHKDDDHDEQHHNHENNHHHGHHHHHHGIENEESGEALEYNIQTFVYYARPALDINFFDDFVARKWPKEIIRCKGLCYFASEPDICYVFEQAGRQVELRNAGQWYATMPQQELNELLKNNPKVAKDWEEPYGDRMQKLVFIGQNLDETAIRKELDLCLKKEVK</sequence>
<dbReference type="PANTHER" id="PTHR43603:SF1">
    <property type="entry name" value="ZINC-REGULATED GTPASE METALLOPROTEIN ACTIVATOR 1"/>
    <property type="match status" value="1"/>
</dbReference>
<comment type="catalytic activity">
    <reaction evidence="6">
        <text>GTP + H2O = GDP + phosphate + H(+)</text>
        <dbReference type="Rhea" id="RHEA:19669"/>
        <dbReference type="ChEBI" id="CHEBI:15377"/>
        <dbReference type="ChEBI" id="CHEBI:15378"/>
        <dbReference type="ChEBI" id="CHEBI:37565"/>
        <dbReference type="ChEBI" id="CHEBI:43474"/>
        <dbReference type="ChEBI" id="CHEBI:58189"/>
    </reaction>
    <physiologicalReaction direction="left-to-right" evidence="6">
        <dbReference type="Rhea" id="RHEA:19670"/>
    </physiologicalReaction>
</comment>
<accession>A0A096CCL4</accession>
<dbReference type="InterPro" id="IPR027417">
    <property type="entry name" value="P-loop_NTPase"/>
</dbReference>
<dbReference type="InterPro" id="IPR036627">
    <property type="entry name" value="CobW-likC_sf"/>
</dbReference>
<dbReference type="Pfam" id="PF07683">
    <property type="entry name" value="CobW_C"/>
    <property type="match status" value="1"/>
</dbReference>
<dbReference type="SUPFAM" id="SSF90002">
    <property type="entry name" value="Hypothetical protein YjiA, C-terminal domain"/>
    <property type="match status" value="1"/>
</dbReference>
<keyword evidence="2" id="KW-0378">Hydrolase</keyword>
<feature type="domain" description="CobW C-terminal" evidence="8">
    <location>
        <begin position="291"/>
        <end position="407"/>
    </location>
</feature>
<keyword evidence="3" id="KW-0143">Chaperone</keyword>
<comment type="caution">
    <text evidence="9">The sequence shown here is derived from an EMBL/GenBank/DDBJ whole genome shotgun (WGS) entry which is preliminary data.</text>
</comment>
<feature type="region of interest" description="Disordered" evidence="7">
    <location>
        <begin position="246"/>
        <end position="281"/>
    </location>
</feature>
<comment type="function">
    <text evidence="5">Zinc chaperone that directly transfers zinc cofactor to target proteins, thereby activating them. Zinc is transferred from the CXCC motif in the GTPase domain to the zinc binding site in target proteins in a process requiring GTP hydrolysis.</text>
</comment>
<dbReference type="EMBL" id="JRNQ01000105">
    <property type="protein sequence ID" value="KGF42984.1"/>
    <property type="molecule type" value="Genomic_DNA"/>
</dbReference>
<proteinExistence type="inferred from homology"/>
<dbReference type="Proteomes" id="UP000029525">
    <property type="component" value="Unassembled WGS sequence"/>
</dbReference>
<dbReference type="RefSeq" id="WP_036868691.1">
    <property type="nucleotide sequence ID" value="NZ_JRNQ01000105.1"/>
</dbReference>
<comment type="similarity">
    <text evidence="4">Belongs to the SIMIBI class G3E GTPase family. ZNG1 subfamily.</text>
</comment>
<dbReference type="Gene3D" id="3.40.50.300">
    <property type="entry name" value="P-loop containing nucleotide triphosphate hydrolases"/>
    <property type="match status" value="1"/>
</dbReference>
<dbReference type="PANTHER" id="PTHR43603">
    <property type="entry name" value="COBW DOMAIN-CONTAINING PROTEIN DDB_G0274527"/>
    <property type="match status" value="1"/>
</dbReference>
<evidence type="ECO:0000256" key="7">
    <source>
        <dbReference type="SAM" id="MobiDB-lite"/>
    </source>
</evidence>
<evidence type="ECO:0000256" key="5">
    <source>
        <dbReference type="ARBA" id="ARBA00045658"/>
    </source>
</evidence>
<dbReference type="InterPro" id="IPR051927">
    <property type="entry name" value="Zn_Chap_cDPG_Synth"/>
</dbReference>
<dbReference type="AlphaFoldDB" id="A0A096CCL4"/>
<evidence type="ECO:0000313" key="9">
    <source>
        <dbReference type="EMBL" id="KGF42984.1"/>
    </source>
</evidence>
<feature type="compositionally biased region" description="Basic and acidic residues" evidence="7">
    <location>
        <begin position="246"/>
        <end position="267"/>
    </location>
</feature>
<dbReference type="CDD" id="cd03112">
    <property type="entry name" value="CobW-like"/>
    <property type="match status" value="1"/>
</dbReference>
<dbReference type="InterPro" id="IPR003495">
    <property type="entry name" value="CobW/HypB/UreG_nucleotide-bd"/>
</dbReference>
<evidence type="ECO:0000256" key="1">
    <source>
        <dbReference type="ARBA" id="ARBA00022741"/>
    </source>
</evidence>
<protein>
    <submittedName>
        <fullName evidence="9">Cobalamin biosynthesis protein CobW</fullName>
    </submittedName>
</protein>
<dbReference type="SUPFAM" id="SSF52540">
    <property type="entry name" value="P-loop containing nucleoside triphosphate hydrolases"/>
    <property type="match status" value="1"/>
</dbReference>
<evidence type="ECO:0000313" key="10">
    <source>
        <dbReference type="Proteomes" id="UP000029525"/>
    </source>
</evidence>
<dbReference type="InterPro" id="IPR011629">
    <property type="entry name" value="CobW-like_C"/>
</dbReference>
<evidence type="ECO:0000256" key="6">
    <source>
        <dbReference type="ARBA" id="ARBA00049117"/>
    </source>
</evidence>
<organism evidence="9 10">
    <name type="scientific">Prevotella bivia DNF00320</name>
    <dbReference type="NCBI Taxonomy" id="1401068"/>
    <lineage>
        <taxon>Bacteria</taxon>
        <taxon>Pseudomonadati</taxon>
        <taxon>Bacteroidota</taxon>
        <taxon>Bacteroidia</taxon>
        <taxon>Bacteroidales</taxon>
        <taxon>Prevotellaceae</taxon>
        <taxon>Prevotella</taxon>
    </lineage>
</organism>
<evidence type="ECO:0000256" key="2">
    <source>
        <dbReference type="ARBA" id="ARBA00022801"/>
    </source>
</evidence>
<evidence type="ECO:0000256" key="4">
    <source>
        <dbReference type="ARBA" id="ARBA00034320"/>
    </source>
</evidence>
<gene>
    <name evidence="9" type="ORF">HMPREF0647_10730</name>
</gene>
<dbReference type="GO" id="GO:0016787">
    <property type="term" value="F:hydrolase activity"/>
    <property type="evidence" value="ECO:0007669"/>
    <property type="project" value="UniProtKB-KW"/>
</dbReference>
<name>A0A096CCL4_9BACT</name>
<keyword evidence="1" id="KW-0547">Nucleotide-binding</keyword>
<dbReference type="SMART" id="SM00833">
    <property type="entry name" value="CobW_C"/>
    <property type="match status" value="1"/>
</dbReference>
<dbReference type="Gene3D" id="3.30.1220.10">
    <property type="entry name" value="CobW-like, C-terminal domain"/>
    <property type="match status" value="1"/>
</dbReference>
<reference evidence="9 10" key="1">
    <citation type="submission" date="2014-07" db="EMBL/GenBank/DDBJ databases">
        <authorList>
            <person name="McCorrison J."/>
            <person name="Sanka R."/>
            <person name="Torralba M."/>
            <person name="Gillis M."/>
            <person name="Haft D.H."/>
            <person name="Methe B."/>
            <person name="Sutton G."/>
            <person name="Nelson K.E."/>
        </authorList>
    </citation>
    <scope>NUCLEOTIDE SEQUENCE [LARGE SCALE GENOMIC DNA]</scope>
    <source>
        <strain evidence="9 10">DNF00320</strain>
    </source>
</reference>